<evidence type="ECO:0000313" key="3">
    <source>
        <dbReference type="Proteomes" id="UP001058713"/>
    </source>
</evidence>
<dbReference type="InterPro" id="IPR016181">
    <property type="entry name" value="Acyl_CoA_acyltransferase"/>
</dbReference>
<geneLocation type="plasmid" evidence="2 3">
    <name>unnamed1</name>
</geneLocation>
<gene>
    <name evidence="2" type="ORF">K3721_18775</name>
</gene>
<protein>
    <submittedName>
        <fullName evidence="2">GNAT family N-acetyltransferase</fullName>
    </submittedName>
</protein>
<accession>A0A9Q9LYG7</accession>
<dbReference type="RefSeq" id="WP_259972780.1">
    <property type="nucleotide sequence ID" value="NZ_CP081071.1"/>
</dbReference>
<dbReference type="KEGG" id="lcae:K3721_18775"/>
<keyword evidence="2" id="KW-0614">Plasmid</keyword>
<evidence type="ECO:0000259" key="1">
    <source>
        <dbReference type="PROSITE" id="PS51186"/>
    </source>
</evidence>
<dbReference type="CDD" id="cd04301">
    <property type="entry name" value="NAT_SF"/>
    <property type="match status" value="1"/>
</dbReference>
<dbReference type="Proteomes" id="UP001058713">
    <property type="component" value="Plasmid unnamed1"/>
</dbReference>
<dbReference type="Pfam" id="PF00583">
    <property type="entry name" value="Acetyltransf_1"/>
    <property type="match status" value="1"/>
</dbReference>
<feature type="domain" description="N-acetyltransferase" evidence="1">
    <location>
        <begin position="5"/>
        <end position="151"/>
    </location>
</feature>
<organism evidence="2 3">
    <name type="scientific">Leisingera caerulea</name>
    <name type="common">Phaeobacter caeruleus</name>
    <dbReference type="NCBI Taxonomy" id="506591"/>
    <lineage>
        <taxon>Bacteria</taxon>
        <taxon>Pseudomonadati</taxon>
        <taxon>Pseudomonadota</taxon>
        <taxon>Alphaproteobacteria</taxon>
        <taxon>Rhodobacterales</taxon>
        <taxon>Roseobacteraceae</taxon>
        <taxon>Leisingera</taxon>
    </lineage>
</organism>
<dbReference type="AlphaFoldDB" id="A0A9Q9LYG7"/>
<proteinExistence type="predicted"/>
<name>A0A9Q9LYG7_LEICA</name>
<evidence type="ECO:0000313" key="2">
    <source>
        <dbReference type="EMBL" id="UWQ56000.1"/>
    </source>
</evidence>
<dbReference type="PROSITE" id="PS51186">
    <property type="entry name" value="GNAT"/>
    <property type="match status" value="1"/>
</dbReference>
<dbReference type="EMBL" id="CP081071">
    <property type="protein sequence ID" value="UWQ56000.1"/>
    <property type="molecule type" value="Genomic_DNA"/>
</dbReference>
<dbReference type="InterPro" id="IPR000182">
    <property type="entry name" value="GNAT_dom"/>
</dbReference>
<sequence length="151" mass="16994">MTQHLKVQKLIDVPHLANECGRWLFEEWGHRKNSTLNEVQERFRYRLTKDGPPIAFVATDGIQAAGTISLIEKEDELDEVGPWIASLFVLETFRGQGIARKLLRAAEDHAVRLQVGSVWLSAATPEMYAAEGYEFTGLTKNGEPVMTKALR</sequence>
<dbReference type="GO" id="GO:0016747">
    <property type="term" value="F:acyltransferase activity, transferring groups other than amino-acyl groups"/>
    <property type="evidence" value="ECO:0007669"/>
    <property type="project" value="InterPro"/>
</dbReference>
<reference evidence="2" key="1">
    <citation type="submission" date="2021-08" db="EMBL/GenBank/DDBJ databases">
        <authorList>
            <person name="Nwanade C."/>
            <person name="Wang M."/>
            <person name="Masoudi A."/>
            <person name="Yu Z."/>
            <person name="Liu J."/>
        </authorList>
    </citation>
    <scope>NUCLEOTIDE SEQUENCE</scope>
    <source>
        <strain evidence="2">S122</strain>
        <plasmid evidence="2">unnamed1</plasmid>
    </source>
</reference>
<dbReference type="Gene3D" id="3.40.630.30">
    <property type="match status" value="1"/>
</dbReference>
<dbReference type="SUPFAM" id="SSF55729">
    <property type="entry name" value="Acyl-CoA N-acyltransferases (Nat)"/>
    <property type="match status" value="1"/>
</dbReference>